<dbReference type="EMBL" id="HBUF01570679">
    <property type="protein sequence ID" value="CAG6766392.1"/>
    <property type="molecule type" value="Transcribed_RNA"/>
</dbReference>
<accession>A0A8D9EUQ4</accession>
<organism evidence="1">
    <name type="scientific">Cacopsylla melanoneura</name>
    <dbReference type="NCBI Taxonomy" id="428564"/>
    <lineage>
        <taxon>Eukaryota</taxon>
        <taxon>Metazoa</taxon>
        <taxon>Ecdysozoa</taxon>
        <taxon>Arthropoda</taxon>
        <taxon>Hexapoda</taxon>
        <taxon>Insecta</taxon>
        <taxon>Pterygota</taxon>
        <taxon>Neoptera</taxon>
        <taxon>Paraneoptera</taxon>
        <taxon>Hemiptera</taxon>
        <taxon>Sternorrhyncha</taxon>
        <taxon>Psylloidea</taxon>
        <taxon>Psyllidae</taxon>
        <taxon>Psyllinae</taxon>
        <taxon>Cacopsylla</taxon>
    </lineage>
</organism>
<reference evidence="1" key="1">
    <citation type="submission" date="2021-05" db="EMBL/GenBank/DDBJ databases">
        <authorList>
            <person name="Alioto T."/>
            <person name="Alioto T."/>
            <person name="Gomez Garrido J."/>
        </authorList>
    </citation>
    <scope>NUCLEOTIDE SEQUENCE</scope>
</reference>
<protein>
    <submittedName>
        <fullName evidence="1">Uncharacterized protein</fullName>
    </submittedName>
</protein>
<dbReference type="AlphaFoldDB" id="A0A8D9EUQ4"/>
<name>A0A8D9EUQ4_9HEMI</name>
<evidence type="ECO:0000313" key="1">
    <source>
        <dbReference type="EMBL" id="CAG6766392.1"/>
    </source>
</evidence>
<proteinExistence type="predicted"/>
<sequence>MKKRWDESGSVIDREIYRNASKESKKIVAKAKARKWAKLYEELDTIEGEKKIYRITKARDRATRDITYIKQIKSKEGVVLSDEEKIKERWREYFNTLLNEENPREVTGSVEPNQGIVRKLERKKITEALSKMKGGKATGPDGVPIEGEDGMDILCVMMSEIFEREKVPDE</sequence>